<dbReference type="AlphaFoldDB" id="A0A0P1FIG8"/>
<evidence type="ECO:0000256" key="1">
    <source>
        <dbReference type="SAM" id="Phobius"/>
    </source>
</evidence>
<dbReference type="EMBL" id="CYSB01000029">
    <property type="protein sequence ID" value="CUH67597.1"/>
    <property type="molecule type" value="Genomic_DNA"/>
</dbReference>
<evidence type="ECO:0000313" key="3">
    <source>
        <dbReference type="EMBL" id="CUH73958.1"/>
    </source>
</evidence>
<dbReference type="Proteomes" id="UP000051887">
    <property type="component" value="Unassembled WGS sequence"/>
</dbReference>
<evidence type="ECO:0000313" key="2">
    <source>
        <dbReference type="EMBL" id="CUH67597.1"/>
    </source>
</evidence>
<dbReference type="EMBL" id="CYSC01000043">
    <property type="protein sequence ID" value="CUH73958.1"/>
    <property type="molecule type" value="Genomic_DNA"/>
</dbReference>
<protein>
    <submittedName>
        <fullName evidence="3">Uncharacterized protein</fullName>
    </submittedName>
</protein>
<keyword evidence="1" id="KW-0472">Membrane</keyword>
<proteinExistence type="predicted"/>
<organism evidence="3 5">
    <name type="scientific">Thalassovita autumnalis</name>
    <dbReference type="NCBI Taxonomy" id="2072972"/>
    <lineage>
        <taxon>Bacteria</taxon>
        <taxon>Pseudomonadati</taxon>
        <taxon>Pseudomonadota</taxon>
        <taxon>Alphaproteobacteria</taxon>
        <taxon>Rhodobacterales</taxon>
        <taxon>Roseobacteraceae</taxon>
        <taxon>Thalassovita</taxon>
    </lineage>
</organism>
<feature type="transmembrane region" description="Helical" evidence="1">
    <location>
        <begin position="12"/>
        <end position="31"/>
    </location>
</feature>
<gene>
    <name evidence="2" type="ORF">TL5118_02260</name>
    <name evidence="3" type="ORF">TL5120_03775</name>
</gene>
<keyword evidence="4" id="KW-1185">Reference proteome</keyword>
<sequence>MEDPKDPRMSGRVASIALLVMFIFVGVMVWIS</sequence>
<reference evidence="2 4" key="1">
    <citation type="submission" date="2015-09" db="EMBL/GenBank/DDBJ databases">
        <authorList>
            <person name="Rodrigo-Torres L."/>
            <person name="Arahal D.R."/>
        </authorList>
    </citation>
    <scope>NUCLEOTIDE SEQUENCE [LARGE SCALE GENOMIC DNA]</scope>
    <source>
        <strain evidence="2 4">CECT 5118</strain>
    </source>
</reference>
<dbReference type="Proteomes" id="UP000051086">
    <property type="component" value="Unassembled WGS sequence"/>
</dbReference>
<evidence type="ECO:0000313" key="4">
    <source>
        <dbReference type="Proteomes" id="UP000051086"/>
    </source>
</evidence>
<reference evidence="3 5" key="2">
    <citation type="submission" date="2015-09" db="EMBL/GenBank/DDBJ databases">
        <authorList>
            <consortium name="Swine Surveillance"/>
        </authorList>
    </citation>
    <scope>NUCLEOTIDE SEQUENCE [LARGE SCALE GENOMIC DNA]</scope>
    <source>
        <strain evidence="3 5">5120</strain>
    </source>
</reference>
<keyword evidence="1" id="KW-0812">Transmembrane</keyword>
<name>A0A0P1FIG8_9RHOB</name>
<keyword evidence="1" id="KW-1133">Transmembrane helix</keyword>
<accession>A0A0P1FIG8</accession>
<evidence type="ECO:0000313" key="5">
    <source>
        <dbReference type="Proteomes" id="UP000051887"/>
    </source>
</evidence>